<reference evidence="3 4" key="1">
    <citation type="journal article" date="2018" name="Mar. Genomics">
        <title>Complete genome sequence of Marinifilaceae bacterium strain SPP2, isolated from the Antarctic marine sediment.</title>
        <authorList>
            <person name="Watanabe M."/>
            <person name="Kojima H."/>
            <person name="Fukui M."/>
        </authorList>
    </citation>
    <scope>NUCLEOTIDE SEQUENCE [LARGE SCALE GENOMIC DNA]</scope>
    <source>
        <strain evidence="3 4">SPP2</strain>
    </source>
</reference>
<dbReference type="AlphaFoldDB" id="A0A1Y1CH33"/>
<proteinExistence type="predicted"/>
<dbReference type="OrthoDB" id="9784832at2"/>
<dbReference type="SUPFAM" id="SSF51161">
    <property type="entry name" value="Trimeric LpxA-like enzymes"/>
    <property type="match status" value="1"/>
</dbReference>
<dbReference type="KEGG" id="mbas:ALGA_1258"/>
<dbReference type="PANTHER" id="PTHR43584">
    <property type="entry name" value="NUCLEOTIDYL TRANSFERASE"/>
    <property type="match status" value="1"/>
</dbReference>
<accession>A0A1Y1CH33</accession>
<dbReference type="GO" id="GO:0016779">
    <property type="term" value="F:nucleotidyltransferase activity"/>
    <property type="evidence" value="ECO:0007669"/>
    <property type="project" value="UniProtKB-ARBA"/>
</dbReference>
<dbReference type="RefSeq" id="WP_096428539.1">
    <property type="nucleotide sequence ID" value="NZ_AP018042.1"/>
</dbReference>
<dbReference type="NCBIfam" id="TIGR03991">
    <property type="entry name" value="alt_bact_glmU"/>
    <property type="match status" value="1"/>
</dbReference>
<keyword evidence="4" id="KW-1185">Reference proteome</keyword>
<dbReference type="InterPro" id="IPR023917">
    <property type="entry name" value="Bifunctiontional_GlmU_bac-type"/>
</dbReference>
<dbReference type="GO" id="GO:0016746">
    <property type="term" value="F:acyltransferase activity"/>
    <property type="evidence" value="ECO:0007669"/>
    <property type="project" value="UniProtKB-KW"/>
</dbReference>
<dbReference type="PANTHER" id="PTHR43584:SF9">
    <property type="entry name" value="TRANSFERASE HEXAPEPTIDE REPEAT CONTAINING PROTEIN"/>
    <property type="match status" value="1"/>
</dbReference>
<dbReference type="Gene3D" id="2.160.10.10">
    <property type="entry name" value="Hexapeptide repeat proteins"/>
    <property type="match status" value="1"/>
</dbReference>
<gene>
    <name evidence="3" type="ORF">ALGA_1258</name>
</gene>
<sequence>MNYIFFDDGAWNDLRPLTFTRPVCEIRIGILTIREKWEKYLSASFSYYTQDYLSVKYPKLIQEQNILINGSVLPNKELKEAVLNLKEGEYLSKEGVVLAANFLAKDIDLVNSEEIVGKTKIEFGQDVVRIAKPYDIFESNDQALRADFELLTKGKKSQAISDTVNVLGRENIFLEEGVKIEFATLNATDGPIYIGKDAVIMEGCLVRGPLAMCEHAELKMGAKVYGATTLGPYCKCGGELNNVVLFGYSSKAHDGFLGNAVLGEWCNIGADTNNSNLKNNYSEVKLWSYSSESFEKTGLQFCGTIMGDHSKLGINTMLNTGTVIGVSSNVFGAGFPRNFIPSFAMGGNHGFKEYRLNVTFEVAALVMQRRALKFDEVEKDILTKVFEMTKEYRKSF</sequence>
<keyword evidence="2" id="KW-0012">Acyltransferase</keyword>
<evidence type="ECO:0000313" key="3">
    <source>
        <dbReference type="EMBL" id="BAX79644.1"/>
    </source>
</evidence>
<dbReference type="CDD" id="cd05635">
    <property type="entry name" value="LbH_unknown"/>
    <property type="match status" value="1"/>
</dbReference>
<dbReference type="InterPro" id="IPR011004">
    <property type="entry name" value="Trimer_LpxA-like_sf"/>
</dbReference>
<dbReference type="Proteomes" id="UP000218267">
    <property type="component" value="Chromosome"/>
</dbReference>
<reference evidence="4" key="2">
    <citation type="journal article" date="2020" name="Antonie Van Leeuwenhoek">
        <title>Labilibaculum antarcticum sp. nov., a novel facultative anaerobic, psychrotorelant bacterium isolated from marine sediment of Antarctica.</title>
        <authorList>
            <person name="Watanabe M."/>
            <person name="Kojima H."/>
            <person name="Fukui M."/>
        </authorList>
    </citation>
    <scope>NUCLEOTIDE SEQUENCE [LARGE SCALE GENOMIC DNA]</scope>
    <source>
        <strain evidence="4">SPP2</strain>
    </source>
</reference>
<dbReference type="Pfam" id="PF13562">
    <property type="entry name" value="NTP_transf_4"/>
    <property type="match status" value="1"/>
</dbReference>
<protein>
    <submittedName>
        <fullName evidence="3">Glucose-1-phosphate thymidylyltransferase</fullName>
    </submittedName>
</protein>
<name>A0A1Y1CH33_9BACT</name>
<dbReference type="EMBL" id="AP018042">
    <property type="protein sequence ID" value="BAX79644.1"/>
    <property type="molecule type" value="Genomic_DNA"/>
</dbReference>
<evidence type="ECO:0000256" key="1">
    <source>
        <dbReference type="ARBA" id="ARBA00022679"/>
    </source>
</evidence>
<dbReference type="InterPro" id="IPR050065">
    <property type="entry name" value="GlmU-like"/>
</dbReference>
<organism evidence="3 4">
    <name type="scientific">Labilibaculum antarcticum</name>
    <dbReference type="NCBI Taxonomy" id="1717717"/>
    <lineage>
        <taxon>Bacteria</taxon>
        <taxon>Pseudomonadati</taxon>
        <taxon>Bacteroidota</taxon>
        <taxon>Bacteroidia</taxon>
        <taxon>Marinilabiliales</taxon>
        <taxon>Marinifilaceae</taxon>
        <taxon>Labilibaculum</taxon>
    </lineage>
</organism>
<evidence type="ECO:0000313" key="4">
    <source>
        <dbReference type="Proteomes" id="UP000218267"/>
    </source>
</evidence>
<evidence type="ECO:0000256" key="2">
    <source>
        <dbReference type="ARBA" id="ARBA00023315"/>
    </source>
</evidence>
<keyword evidence="1 3" id="KW-0808">Transferase</keyword>